<feature type="transmembrane region" description="Helical" evidence="6">
    <location>
        <begin position="12"/>
        <end position="31"/>
    </location>
</feature>
<evidence type="ECO:0000256" key="2">
    <source>
        <dbReference type="ARBA" id="ARBA00022692"/>
    </source>
</evidence>
<dbReference type="PANTHER" id="PTHR30474">
    <property type="entry name" value="CELL CYCLE PROTEIN"/>
    <property type="match status" value="1"/>
</dbReference>
<evidence type="ECO:0000256" key="1">
    <source>
        <dbReference type="ARBA" id="ARBA00004141"/>
    </source>
</evidence>
<dbReference type="EMBL" id="VDUW01000003">
    <property type="protein sequence ID" value="TXL65616.1"/>
    <property type="molecule type" value="Genomic_DNA"/>
</dbReference>
<feature type="transmembrane region" description="Helical" evidence="6">
    <location>
        <begin position="280"/>
        <end position="309"/>
    </location>
</feature>
<protein>
    <submittedName>
        <fullName evidence="7">FtsW/RodA/SpoVE family cell cycle protein</fullName>
    </submittedName>
</protein>
<feature type="transmembrane region" description="Helical" evidence="6">
    <location>
        <begin position="143"/>
        <end position="164"/>
    </location>
</feature>
<evidence type="ECO:0000256" key="6">
    <source>
        <dbReference type="SAM" id="Phobius"/>
    </source>
</evidence>
<feature type="transmembrane region" description="Helical" evidence="6">
    <location>
        <begin position="353"/>
        <end position="376"/>
    </location>
</feature>
<dbReference type="PANTHER" id="PTHR30474:SF1">
    <property type="entry name" value="PEPTIDOGLYCAN GLYCOSYLTRANSFERASE MRDB"/>
    <property type="match status" value="1"/>
</dbReference>
<dbReference type="InterPro" id="IPR001182">
    <property type="entry name" value="FtsW/RodA"/>
</dbReference>
<dbReference type="InterPro" id="IPR018365">
    <property type="entry name" value="Cell_cycle_FtsW-rel_CS"/>
</dbReference>
<keyword evidence="4 6" id="KW-1133">Transmembrane helix</keyword>
<dbReference type="GO" id="GO:0005886">
    <property type="term" value="C:plasma membrane"/>
    <property type="evidence" value="ECO:0007669"/>
    <property type="project" value="TreeGrafter"/>
</dbReference>
<evidence type="ECO:0000256" key="3">
    <source>
        <dbReference type="ARBA" id="ARBA00022960"/>
    </source>
</evidence>
<dbReference type="GO" id="GO:0008360">
    <property type="term" value="P:regulation of cell shape"/>
    <property type="evidence" value="ECO:0007669"/>
    <property type="project" value="UniProtKB-KW"/>
</dbReference>
<evidence type="ECO:0000313" key="8">
    <source>
        <dbReference type="Proteomes" id="UP000321574"/>
    </source>
</evidence>
<keyword evidence="2 6" id="KW-0812">Transmembrane</keyword>
<dbReference type="OrthoDB" id="9768187at2"/>
<feature type="transmembrane region" description="Helical" evidence="6">
    <location>
        <begin position="43"/>
        <end position="62"/>
    </location>
</feature>
<evidence type="ECO:0000256" key="5">
    <source>
        <dbReference type="ARBA" id="ARBA00023136"/>
    </source>
</evidence>
<reference evidence="7 8" key="1">
    <citation type="submission" date="2019-06" db="EMBL/GenBank/DDBJ databases">
        <title>Cerasibacillus sp. nov., isolated from maize field.</title>
        <authorList>
            <person name="Lin S.-Y."/>
            <person name="Tsai C.-F."/>
            <person name="Young C.-C."/>
        </authorList>
    </citation>
    <scope>NUCLEOTIDE SEQUENCE [LARGE SCALE GENOMIC DNA]</scope>
    <source>
        <strain evidence="7 8">CC-CFT480</strain>
    </source>
</reference>
<feature type="transmembrane region" description="Helical" evidence="6">
    <location>
        <begin position="170"/>
        <end position="186"/>
    </location>
</feature>
<name>A0A5C8NWH6_9BACI</name>
<dbReference type="Pfam" id="PF01098">
    <property type="entry name" value="FTSW_RODA_SPOVE"/>
    <property type="match status" value="1"/>
</dbReference>
<dbReference type="Proteomes" id="UP000321574">
    <property type="component" value="Unassembled WGS sequence"/>
</dbReference>
<gene>
    <name evidence="7" type="ORF">FHP05_05690</name>
</gene>
<accession>A0A5C8NWH6</accession>
<keyword evidence="3" id="KW-0133">Cell shape</keyword>
<evidence type="ECO:0000313" key="7">
    <source>
        <dbReference type="EMBL" id="TXL65616.1"/>
    </source>
</evidence>
<feature type="transmembrane region" description="Helical" evidence="6">
    <location>
        <begin position="193"/>
        <end position="213"/>
    </location>
</feature>
<comment type="subcellular location">
    <subcellularLocation>
        <location evidence="1">Membrane</location>
        <topology evidence="1">Multi-pass membrane protein</topology>
    </subcellularLocation>
</comment>
<feature type="transmembrane region" description="Helical" evidence="6">
    <location>
        <begin position="113"/>
        <end position="131"/>
    </location>
</feature>
<evidence type="ECO:0000256" key="4">
    <source>
        <dbReference type="ARBA" id="ARBA00022989"/>
    </source>
</evidence>
<dbReference type="GO" id="GO:0015648">
    <property type="term" value="F:lipid-linked peptidoglycan transporter activity"/>
    <property type="evidence" value="ECO:0007669"/>
    <property type="project" value="TreeGrafter"/>
</dbReference>
<feature type="transmembrane region" description="Helical" evidence="6">
    <location>
        <begin position="321"/>
        <end position="341"/>
    </location>
</feature>
<proteinExistence type="predicted"/>
<dbReference type="GO" id="GO:0051301">
    <property type="term" value="P:cell division"/>
    <property type="evidence" value="ECO:0007669"/>
    <property type="project" value="InterPro"/>
</dbReference>
<dbReference type="AlphaFoldDB" id="A0A5C8NWH6"/>
<keyword evidence="8" id="KW-1185">Reference proteome</keyword>
<comment type="caution">
    <text evidence="7">The sequence shown here is derived from an EMBL/GenBank/DDBJ whole genome shotgun (WGS) entry which is preliminary data.</text>
</comment>
<feature type="transmembrane region" description="Helical" evidence="6">
    <location>
        <begin position="74"/>
        <end position="93"/>
    </location>
</feature>
<keyword evidence="5 6" id="KW-0472">Membrane</keyword>
<dbReference type="PROSITE" id="PS00428">
    <property type="entry name" value="FTSW_RODA_SPOVE"/>
    <property type="match status" value="1"/>
</dbReference>
<sequence>MSKKHSHYMQYDLIIILILFISISLLGIFSAEHMEQYAGKNFVLKQAVWYTIGIGFVVMLQFPDLDQLKKASPYIYAFSVILLFALFISPASIAEPVKGAKSWFNPKGLPLSIQPSEFGKIAFILFLAATISKHKEKYELATIKSDIMLLGKIIGILLLPIAFISQEADFGSSMVYVFIAGVMILVSGINWKIIFTLILGGTAVIAGTFWIIVTFPELSQDILGFEQYQIDRVLNWFDPTYQDSDTYQFDLSIMALGSGQLFGKGIGNLEVYIPEAHSDFIYSIIGETFGFVGSSLVILLYFILLYRLLMLGLKTYEHSKFGAYICFGYLSLIFIHTFQNIGMIVGVMPITGIPLLLLSYGGSSILATMIGFGLIYRVAVEQSIQDEYLFK</sequence>
<dbReference type="GO" id="GO:0032153">
    <property type="term" value="C:cell division site"/>
    <property type="evidence" value="ECO:0007669"/>
    <property type="project" value="TreeGrafter"/>
</dbReference>
<organism evidence="7 8">
    <name type="scientific">Cerasibacillus terrae</name>
    <dbReference type="NCBI Taxonomy" id="2498845"/>
    <lineage>
        <taxon>Bacteria</taxon>
        <taxon>Bacillati</taxon>
        <taxon>Bacillota</taxon>
        <taxon>Bacilli</taxon>
        <taxon>Bacillales</taxon>
        <taxon>Bacillaceae</taxon>
        <taxon>Cerasibacillus</taxon>
    </lineage>
</organism>